<reference evidence="2" key="1">
    <citation type="submission" date="2022-07" db="EMBL/GenBank/DDBJ databases">
        <title>Chromosome-level genome of Muraenolepis orangiensis.</title>
        <authorList>
            <person name="Kim J."/>
        </authorList>
    </citation>
    <scope>NUCLEOTIDE SEQUENCE</scope>
    <source>
        <strain evidence="2">KU_S4_2022</strain>
        <tissue evidence="2">Muscle</tissue>
    </source>
</reference>
<evidence type="ECO:0000313" key="2">
    <source>
        <dbReference type="EMBL" id="KAJ3607102.1"/>
    </source>
</evidence>
<dbReference type="Proteomes" id="UP001148018">
    <property type="component" value="Unassembled WGS sequence"/>
</dbReference>
<comment type="caution">
    <text evidence="2">The sequence shown here is derived from an EMBL/GenBank/DDBJ whole genome shotgun (WGS) entry which is preliminary data.</text>
</comment>
<dbReference type="AlphaFoldDB" id="A0A9Q0EFG1"/>
<sequence length="92" mass="9819">MVRAFPAVIVQQKCPHGRQRAMIQTVSGLPSPWSWKGQSPHPNVPPSEPAPVGPQRCVRDRRPEPAVLLCCGFSLAPAGPPVEPPLKAAAIV</sequence>
<gene>
    <name evidence="2" type="ORF">NHX12_026616</name>
</gene>
<accession>A0A9Q0EFG1</accession>
<organism evidence="2 3">
    <name type="scientific">Muraenolepis orangiensis</name>
    <name type="common">Patagonian moray cod</name>
    <dbReference type="NCBI Taxonomy" id="630683"/>
    <lineage>
        <taxon>Eukaryota</taxon>
        <taxon>Metazoa</taxon>
        <taxon>Chordata</taxon>
        <taxon>Craniata</taxon>
        <taxon>Vertebrata</taxon>
        <taxon>Euteleostomi</taxon>
        <taxon>Actinopterygii</taxon>
        <taxon>Neopterygii</taxon>
        <taxon>Teleostei</taxon>
        <taxon>Neoteleostei</taxon>
        <taxon>Acanthomorphata</taxon>
        <taxon>Zeiogadaria</taxon>
        <taxon>Gadariae</taxon>
        <taxon>Gadiformes</taxon>
        <taxon>Muraenolepidoidei</taxon>
        <taxon>Muraenolepididae</taxon>
        <taxon>Muraenolepis</taxon>
    </lineage>
</organism>
<evidence type="ECO:0000256" key="1">
    <source>
        <dbReference type="SAM" id="MobiDB-lite"/>
    </source>
</evidence>
<feature type="region of interest" description="Disordered" evidence="1">
    <location>
        <begin position="29"/>
        <end position="56"/>
    </location>
</feature>
<proteinExistence type="predicted"/>
<feature type="compositionally biased region" description="Pro residues" evidence="1">
    <location>
        <begin position="42"/>
        <end position="52"/>
    </location>
</feature>
<protein>
    <submittedName>
        <fullName evidence="2">Uncharacterized protein</fullName>
    </submittedName>
</protein>
<dbReference type="EMBL" id="JANIIK010000042">
    <property type="protein sequence ID" value="KAJ3607102.1"/>
    <property type="molecule type" value="Genomic_DNA"/>
</dbReference>
<name>A0A9Q0EFG1_9TELE</name>
<keyword evidence="3" id="KW-1185">Reference proteome</keyword>
<evidence type="ECO:0000313" key="3">
    <source>
        <dbReference type="Proteomes" id="UP001148018"/>
    </source>
</evidence>